<dbReference type="InterPro" id="IPR003599">
    <property type="entry name" value="Ig_sub"/>
</dbReference>
<feature type="chain" id="PRO_5044896237" description="Ig-like domain-containing protein" evidence="3">
    <location>
        <begin position="23"/>
        <end position="629"/>
    </location>
</feature>
<dbReference type="Pfam" id="PF07686">
    <property type="entry name" value="V-set"/>
    <property type="match status" value="1"/>
</dbReference>
<comment type="caution">
    <text evidence="5">The sequence shown here is derived from an EMBL/GenBank/DDBJ whole genome shotgun (WGS) entry which is preliminary data.</text>
</comment>
<dbReference type="PROSITE" id="PS50835">
    <property type="entry name" value="IG_LIKE"/>
    <property type="match status" value="3"/>
</dbReference>
<dbReference type="Pfam" id="PF24518">
    <property type="entry name" value="Ig_CD22"/>
    <property type="match status" value="1"/>
</dbReference>
<organism evidence="5 6">
    <name type="scientific">Umbra pygmaea</name>
    <name type="common">Eastern mudminnow</name>
    <dbReference type="NCBI Taxonomy" id="75934"/>
    <lineage>
        <taxon>Eukaryota</taxon>
        <taxon>Metazoa</taxon>
        <taxon>Chordata</taxon>
        <taxon>Craniata</taxon>
        <taxon>Vertebrata</taxon>
        <taxon>Euteleostomi</taxon>
        <taxon>Actinopterygii</taxon>
        <taxon>Neopterygii</taxon>
        <taxon>Teleostei</taxon>
        <taxon>Protacanthopterygii</taxon>
        <taxon>Esociformes</taxon>
        <taxon>Umbridae</taxon>
        <taxon>Umbra</taxon>
    </lineage>
</organism>
<evidence type="ECO:0000256" key="2">
    <source>
        <dbReference type="SAM" id="Phobius"/>
    </source>
</evidence>
<protein>
    <recommendedName>
        <fullName evidence="4">Ig-like domain-containing protein</fullName>
    </recommendedName>
</protein>
<dbReference type="PANTHER" id="PTHR46013">
    <property type="entry name" value="VASCULAR CELL ADHESION MOLECULE 1"/>
    <property type="match status" value="1"/>
</dbReference>
<evidence type="ECO:0000256" key="3">
    <source>
        <dbReference type="SAM" id="SignalP"/>
    </source>
</evidence>
<keyword evidence="2" id="KW-1133">Transmembrane helix</keyword>
<evidence type="ECO:0000259" key="4">
    <source>
        <dbReference type="PROSITE" id="PS50835"/>
    </source>
</evidence>
<feature type="domain" description="Ig-like" evidence="4">
    <location>
        <begin position="39"/>
        <end position="98"/>
    </location>
</feature>
<evidence type="ECO:0000313" key="5">
    <source>
        <dbReference type="EMBL" id="KAL1005632.1"/>
    </source>
</evidence>
<keyword evidence="2" id="KW-0472">Membrane</keyword>
<dbReference type="EMBL" id="JAGEUA010000002">
    <property type="protein sequence ID" value="KAL1005632.1"/>
    <property type="molecule type" value="Genomic_DNA"/>
</dbReference>
<accession>A0ABD0XCU9</accession>
<dbReference type="SMART" id="SM00409">
    <property type="entry name" value="IG"/>
    <property type="match status" value="3"/>
</dbReference>
<evidence type="ECO:0000313" key="6">
    <source>
        <dbReference type="Proteomes" id="UP001557470"/>
    </source>
</evidence>
<keyword evidence="3" id="KW-0732">Signal</keyword>
<proteinExistence type="predicted"/>
<keyword evidence="6" id="KW-1185">Reference proteome</keyword>
<dbReference type="InterPro" id="IPR007110">
    <property type="entry name" value="Ig-like_dom"/>
</dbReference>
<dbReference type="InterPro" id="IPR013783">
    <property type="entry name" value="Ig-like_fold"/>
</dbReference>
<feature type="domain" description="Ig-like" evidence="4">
    <location>
        <begin position="209"/>
        <end position="290"/>
    </location>
</feature>
<dbReference type="SMART" id="SM00406">
    <property type="entry name" value="IGv"/>
    <property type="match status" value="2"/>
</dbReference>
<dbReference type="SUPFAM" id="SSF48726">
    <property type="entry name" value="Immunoglobulin"/>
    <property type="match status" value="3"/>
</dbReference>
<name>A0ABD0XCU9_UMBPY</name>
<dbReference type="InterPro" id="IPR013106">
    <property type="entry name" value="Ig_V-set"/>
</dbReference>
<feature type="domain" description="Ig-like" evidence="4">
    <location>
        <begin position="396"/>
        <end position="477"/>
    </location>
</feature>
<keyword evidence="2" id="KW-0812">Transmembrane</keyword>
<feature type="region of interest" description="Disordered" evidence="1">
    <location>
        <begin position="605"/>
        <end position="629"/>
    </location>
</feature>
<dbReference type="PANTHER" id="PTHR46013:SF4">
    <property type="entry name" value="B-CELL RECEPTOR CD22-RELATED"/>
    <property type="match status" value="1"/>
</dbReference>
<evidence type="ECO:0000256" key="1">
    <source>
        <dbReference type="SAM" id="MobiDB-lite"/>
    </source>
</evidence>
<reference evidence="5 6" key="1">
    <citation type="submission" date="2024-06" db="EMBL/GenBank/DDBJ databases">
        <authorList>
            <person name="Pan Q."/>
            <person name="Wen M."/>
            <person name="Jouanno E."/>
            <person name="Zahm M."/>
            <person name="Klopp C."/>
            <person name="Cabau C."/>
            <person name="Louis A."/>
            <person name="Berthelot C."/>
            <person name="Parey E."/>
            <person name="Roest Crollius H."/>
            <person name="Montfort J."/>
            <person name="Robinson-Rechavi M."/>
            <person name="Bouchez O."/>
            <person name="Lampietro C."/>
            <person name="Lopez Roques C."/>
            <person name="Donnadieu C."/>
            <person name="Postlethwait J."/>
            <person name="Bobe J."/>
            <person name="Verreycken H."/>
            <person name="Guiguen Y."/>
        </authorList>
    </citation>
    <scope>NUCLEOTIDE SEQUENCE [LARGE SCALE GENOMIC DNA]</scope>
    <source>
        <strain evidence="5">Up_M1</strain>
        <tissue evidence="5">Testis</tissue>
    </source>
</reference>
<dbReference type="InterPro" id="IPR036179">
    <property type="entry name" value="Ig-like_dom_sf"/>
</dbReference>
<feature type="transmembrane region" description="Helical" evidence="2">
    <location>
        <begin position="485"/>
        <end position="508"/>
    </location>
</feature>
<feature type="signal peptide" evidence="3">
    <location>
        <begin position="1"/>
        <end position="22"/>
    </location>
</feature>
<dbReference type="AlphaFoldDB" id="A0ABD0XCU9"/>
<gene>
    <name evidence="5" type="ORF">UPYG_G00061620</name>
</gene>
<sequence length="629" mass="70064">MALRTTESGLVVFLCSLAAMLATKCVQKSQVTVSPIAEKNVTLTCNASCTLNNTSQITHIWYRNGQRLDKPTSRQYFVGSYRSNSYSCAVKGREDLYSPAVCVLGMKCFNVIYTNSSICALQGSTVDLPCNYRYPNNHTVLDRSWYVQEKPDGALIILSSVPEYEGRVEYLGNKKTDCTLRIRDLRESDSAEYKFRFKTLYAVWGNSLPGSTLSVTGLQVEVTPDTMEQNTSNLTCSTTCKLNDYSTLNYTWYKNGQQLDKPTSFQHSIKVSNTDSYSCAVSGVHSPAVCVLGQSCMAVTYFHQSICALKGSSINISCSFKYPSWHVVKNITWFKRWETGAIKNVSQDPEYAGRVEYHQTTDKDSTLRITDLRLADSAEYKFRFKTNATSWGYSYPGTTLTVTDLKVNPATKDGKVILSCSTSCTLTDKPSYIWYKNGQRLTNINNALYLGPVIEDAGYSCAVTGLDDLRSPEETLTDRSFPFPWFPVVVGGAVLTAAALSLTIYCTLRRRCKAGSGTTAETQSVHSDTNNGDRRTALNMMAMTPVENTLASVHPDSNSDTYTTLTMRNMSLDNGTVATVLPDHNIDTYTALNMRTRSADYDTLENVRDSHNETDYQRNTDPSDYEKLD</sequence>
<dbReference type="Gene3D" id="2.60.40.10">
    <property type="entry name" value="Immunoglobulins"/>
    <property type="match status" value="5"/>
</dbReference>
<feature type="compositionally biased region" description="Basic and acidic residues" evidence="1">
    <location>
        <begin position="605"/>
        <end position="618"/>
    </location>
</feature>
<dbReference type="InterPro" id="IPR056386">
    <property type="entry name" value="Ig_CD22"/>
</dbReference>
<dbReference type="Proteomes" id="UP001557470">
    <property type="component" value="Unassembled WGS sequence"/>
</dbReference>